<protein>
    <submittedName>
        <fullName evidence="1">Uncharacterized protein</fullName>
    </submittedName>
</protein>
<name>A0A1F8CUU7_9BACT</name>
<dbReference type="EMBL" id="MGHY01000004">
    <property type="protein sequence ID" value="OGM80113.1"/>
    <property type="molecule type" value="Genomic_DNA"/>
</dbReference>
<gene>
    <name evidence="1" type="ORF">A2382_01570</name>
</gene>
<evidence type="ECO:0000313" key="1">
    <source>
        <dbReference type="EMBL" id="OGM80113.1"/>
    </source>
</evidence>
<accession>A0A1F8CUU7</accession>
<sequence>MTMDKMQKINDMKMGIAFVNQLLLFVVILGKLYQEIFLTVSILYKNKFHYEKKLVICSF</sequence>
<dbReference type="Proteomes" id="UP000178999">
    <property type="component" value="Unassembled WGS sequence"/>
</dbReference>
<organism evidence="1 2">
    <name type="scientific">Candidatus Woesebacteria bacterium RIFOXYB1_FULL_38_16</name>
    <dbReference type="NCBI Taxonomy" id="1802538"/>
    <lineage>
        <taxon>Bacteria</taxon>
        <taxon>Candidatus Woeseibacteriota</taxon>
    </lineage>
</organism>
<proteinExistence type="predicted"/>
<dbReference type="AlphaFoldDB" id="A0A1F8CUU7"/>
<comment type="caution">
    <text evidence="1">The sequence shown here is derived from an EMBL/GenBank/DDBJ whole genome shotgun (WGS) entry which is preliminary data.</text>
</comment>
<reference evidence="1 2" key="1">
    <citation type="journal article" date="2016" name="Nat. Commun.">
        <title>Thousands of microbial genomes shed light on interconnected biogeochemical processes in an aquifer system.</title>
        <authorList>
            <person name="Anantharaman K."/>
            <person name="Brown C.T."/>
            <person name="Hug L.A."/>
            <person name="Sharon I."/>
            <person name="Castelle C.J."/>
            <person name="Probst A.J."/>
            <person name="Thomas B.C."/>
            <person name="Singh A."/>
            <person name="Wilkins M.J."/>
            <person name="Karaoz U."/>
            <person name="Brodie E.L."/>
            <person name="Williams K.H."/>
            <person name="Hubbard S.S."/>
            <person name="Banfield J.F."/>
        </authorList>
    </citation>
    <scope>NUCLEOTIDE SEQUENCE [LARGE SCALE GENOMIC DNA]</scope>
</reference>
<evidence type="ECO:0000313" key="2">
    <source>
        <dbReference type="Proteomes" id="UP000178999"/>
    </source>
</evidence>